<keyword evidence="1" id="KW-0472">Membrane</keyword>
<dbReference type="AlphaFoldDB" id="A0A381S3E2"/>
<keyword evidence="1" id="KW-1133">Transmembrane helix</keyword>
<proteinExistence type="predicted"/>
<feature type="transmembrane region" description="Helical" evidence="1">
    <location>
        <begin position="37"/>
        <end position="59"/>
    </location>
</feature>
<feature type="transmembrane region" description="Helical" evidence="1">
    <location>
        <begin position="170"/>
        <end position="196"/>
    </location>
</feature>
<dbReference type="EMBL" id="UINC01002446">
    <property type="protein sequence ID" value="SUZ96757.1"/>
    <property type="molecule type" value="Genomic_DNA"/>
</dbReference>
<dbReference type="NCBIfam" id="TIGR01906">
    <property type="entry name" value="integ_TIGR01906"/>
    <property type="match status" value="1"/>
</dbReference>
<name>A0A381S3E2_9ZZZZ</name>
<dbReference type="Pfam" id="PF07314">
    <property type="entry name" value="Lit"/>
    <property type="match status" value="1"/>
</dbReference>
<keyword evidence="1" id="KW-0812">Transmembrane</keyword>
<reference evidence="2" key="1">
    <citation type="submission" date="2018-05" db="EMBL/GenBank/DDBJ databases">
        <authorList>
            <person name="Lanie J.A."/>
            <person name="Ng W.-L."/>
            <person name="Kazmierczak K.M."/>
            <person name="Andrzejewski T.M."/>
            <person name="Davidsen T.M."/>
            <person name="Wayne K.J."/>
            <person name="Tettelin H."/>
            <person name="Glass J.I."/>
            <person name="Rusch D."/>
            <person name="Podicherti R."/>
            <person name="Tsui H.-C.T."/>
            <person name="Winkler M.E."/>
        </authorList>
    </citation>
    <scope>NUCLEOTIDE SEQUENCE</scope>
</reference>
<organism evidence="2">
    <name type="scientific">marine metagenome</name>
    <dbReference type="NCBI Taxonomy" id="408172"/>
    <lineage>
        <taxon>unclassified sequences</taxon>
        <taxon>metagenomes</taxon>
        <taxon>ecological metagenomes</taxon>
    </lineage>
</organism>
<dbReference type="InterPro" id="IPR010178">
    <property type="entry name" value="Lit"/>
</dbReference>
<evidence type="ECO:0000313" key="2">
    <source>
        <dbReference type="EMBL" id="SUZ96757.1"/>
    </source>
</evidence>
<sequence>MTRMLTAIPSDMPQAKNQNHLGSSFSKSGYFRLDSRTAGACIFALILPVFLILFNTSYITNSEWLYEYNWWRNDISNRTGLSEEELNSGATQIKEYFNNGVELLDLRVSYEGTEVSLYNEREVLHMVDVKTLMQAVYVTTRALGITLLILIATGSILLRQELLPLLLRSLKWSAVGSATFLAVFGLIAVIDFGWLFTQFHFLSFTNDLWMLDPRNDYLIIMFPQQFFFEATVFIGALTTINFALLVTATGFANRKLK</sequence>
<feature type="transmembrane region" description="Helical" evidence="1">
    <location>
        <begin position="226"/>
        <end position="252"/>
    </location>
</feature>
<protein>
    <recommendedName>
        <fullName evidence="3">TIGR01906 family membrane protein</fullName>
    </recommendedName>
</protein>
<evidence type="ECO:0000256" key="1">
    <source>
        <dbReference type="SAM" id="Phobius"/>
    </source>
</evidence>
<gene>
    <name evidence="2" type="ORF">METZ01_LOCUS49611</name>
</gene>
<evidence type="ECO:0008006" key="3">
    <source>
        <dbReference type="Google" id="ProtNLM"/>
    </source>
</evidence>
<accession>A0A381S3E2</accession>
<feature type="transmembrane region" description="Helical" evidence="1">
    <location>
        <begin position="135"/>
        <end position="158"/>
    </location>
</feature>